<proteinExistence type="predicted"/>
<dbReference type="InterPro" id="IPR004013">
    <property type="entry name" value="PHP_dom"/>
</dbReference>
<dbReference type="AlphaFoldDB" id="A0A644ZN24"/>
<dbReference type="EC" id="3.1.3.-" evidence="2"/>
<organism evidence="2">
    <name type="scientific">bioreactor metagenome</name>
    <dbReference type="NCBI Taxonomy" id="1076179"/>
    <lineage>
        <taxon>unclassified sequences</taxon>
        <taxon>metagenomes</taxon>
        <taxon>ecological metagenomes</taxon>
    </lineage>
</organism>
<evidence type="ECO:0000313" key="2">
    <source>
        <dbReference type="EMBL" id="MPM39134.1"/>
    </source>
</evidence>
<dbReference type="GO" id="GO:0005829">
    <property type="term" value="C:cytosol"/>
    <property type="evidence" value="ECO:0007669"/>
    <property type="project" value="TreeGrafter"/>
</dbReference>
<dbReference type="PANTHER" id="PTHR36928">
    <property type="entry name" value="PHOSPHATASE YCDX-RELATED"/>
    <property type="match status" value="1"/>
</dbReference>
<feature type="domain" description="PHP" evidence="1">
    <location>
        <begin position="5"/>
        <end position="152"/>
    </location>
</feature>
<sequence length="250" mass="28339">MQYYDLHTHTSMSDAGYPLSALVEVEKKLGNILGVSDHLFCCGIYTLRDLSDYLAELSNYSVYRGVEVNMEHHITLPDAVDDQIDYVIASVHSMPDGRGGFVPLNAYFSKRSGHTLEYNKNYSSDLNRYYLAYIYQMIEKAFSNERVDILGHGTVLPPCDELHGTKFLLQWEDAIIGLCKKHGIAMEISGLWHAPNMEMILRAKEAGVKFSMGSDCHNRLQIGDLAYVERAVEEVGLTQEDFFVPRRTLD</sequence>
<dbReference type="EMBL" id="VSSQ01008534">
    <property type="protein sequence ID" value="MPM39134.1"/>
    <property type="molecule type" value="Genomic_DNA"/>
</dbReference>
<keyword evidence="2" id="KW-0378">Hydrolase</keyword>
<gene>
    <name evidence="2" type="primary">ycdX_9</name>
    <name evidence="2" type="ORF">SDC9_85767</name>
</gene>
<dbReference type="SUPFAM" id="SSF89550">
    <property type="entry name" value="PHP domain-like"/>
    <property type="match status" value="1"/>
</dbReference>
<name>A0A644ZN24_9ZZZZ</name>
<dbReference type="PANTHER" id="PTHR36928:SF1">
    <property type="entry name" value="PHOSPHATASE YCDX-RELATED"/>
    <property type="match status" value="1"/>
</dbReference>
<protein>
    <submittedName>
        <fullName evidence="2">Phosphatase YcdX</fullName>
        <ecNumber evidence="2">3.1.3.-</ecNumber>
    </submittedName>
</protein>
<comment type="caution">
    <text evidence="2">The sequence shown here is derived from an EMBL/GenBank/DDBJ whole genome shotgun (WGS) entry which is preliminary data.</text>
</comment>
<dbReference type="GO" id="GO:0008270">
    <property type="term" value="F:zinc ion binding"/>
    <property type="evidence" value="ECO:0007669"/>
    <property type="project" value="TreeGrafter"/>
</dbReference>
<accession>A0A644ZN24</accession>
<dbReference type="GO" id="GO:0042578">
    <property type="term" value="F:phosphoric ester hydrolase activity"/>
    <property type="evidence" value="ECO:0007669"/>
    <property type="project" value="TreeGrafter"/>
</dbReference>
<evidence type="ECO:0000259" key="1">
    <source>
        <dbReference type="Pfam" id="PF02811"/>
    </source>
</evidence>
<dbReference type="Pfam" id="PF02811">
    <property type="entry name" value="PHP"/>
    <property type="match status" value="1"/>
</dbReference>
<reference evidence="2" key="1">
    <citation type="submission" date="2019-08" db="EMBL/GenBank/DDBJ databases">
        <authorList>
            <person name="Kucharzyk K."/>
            <person name="Murdoch R.W."/>
            <person name="Higgins S."/>
            <person name="Loffler F."/>
        </authorList>
    </citation>
    <scope>NUCLEOTIDE SEQUENCE</scope>
</reference>
<dbReference type="Gene3D" id="3.20.20.140">
    <property type="entry name" value="Metal-dependent hydrolases"/>
    <property type="match status" value="1"/>
</dbReference>
<dbReference type="InterPro" id="IPR016195">
    <property type="entry name" value="Pol/histidinol_Pase-like"/>
</dbReference>
<dbReference type="InterPro" id="IPR050243">
    <property type="entry name" value="PHP_phosphatase"/>
</dbReference>